<evidence type="ECO:0000313" key="5">
    <source>
        <dbReference type="EMBL" id="MBB1487501.1"/>
    </source>
</evidence>
<dbReference type="Pfam" id="PF07478">
    <property type="entry name" value="Dala_Dala_lig_C"/>
    <property type="match status" value="1"/>
</dbReference>
<dbReference type="PROSITE" id="PS50975">
    <property type="entry name" value="ATP_GRASP"/>
    <property type="match status" value="1"/>
</dbReference>
<dbReference type="AlphaFoldDB" id="A0A839IRG4"/>
<sequence>MSSLYIVVENLKDWKPYYSSPDLITFDDYMALPVKTRQRARVVNLCHNYRYLSRGYYCSLLAEARGHKVIPSVQVINDLGKKSLYLMQLERSVPLEKGLELISETGEYTFRVYFGETGSSAFKALARQIFERFPAPVLDVSMTYKQSWQLNRIRCVGLSDIQSEDDQLLFAQALERFSHKIWRSKKWRKQTRFDLAILHNPDESLPPSDQKALSLFVDAARRLGISAELITRKDYSRLAEFDALFIRETTAIDHYTYRFARKAETEGLVVIDDPESILKCTNKVFLADLLRVNKVPSPATLIVSDKRTATLDDLEQKLGYPMVLKIPDGSFSRGVVKVDNRTELVDSMASLMKKSALILAQEFMYTDYDWRIGILNNRPIFACRYYMVKDHWQIYQHGSEATASGCSETLPAYEVPAPVLDAAMKACRLIGNGLYGVDLKQKGDKAYIIEVNDNPNIDSGIEDDWLKEELYMLIMQEFLVRLEKRANGQN</sequence>
<dbReference type="GO" id="GO:0046872">
    <property type="term" value="F:metal ion binding"/>
    <property type="evidence" value="ECO:0007669"/>
    <property type="project" value="InterPro"/>
</dbReference>
<comment type="caution">
    <text evidence="5">The sequence shown here is derived from an EMBL/GenBank/DDBJ whole genome shotgun (WGS) entry which is preliminary data.</text>
</comment>
<dbReference type="InterPro" id="IPR013815">
    <property type="entry name" value="ATP_grasp_subdomain_1"/>
</dbReference>
<dbReference type="Pfam" id="PF14401">
    <property type="entry name" value="RLAN"/>
    <property type="match status" value="1"/>
</dbReference>
<dbReference type="InterPro" id="IPR025839">
    <property type="entry name" value="RLAN_dom"/>
</dbReference>
<dbReference type="Gene3D" id="3.30.470.20">
    <property type="entry name" value="ATP-grasp fold, B domain"/>
    <property type="match status" value="1"/>
</dbReference>
<dbReference type="GO" id="GO:0008716">
    <property type="term" value="F:D-alanine-D-alanine ligase activity"/>
    <property type="evidence" value="ECO:0007669"/>
    <property type="project" value="InterPro"/>
</dbReference>
<dbReference type="SUPFAM" id="SSF56059">
    <property type="entry name" value="Glutathione synthetase ATP-binding domain-like"/>
    <property type="match status" value="1"/>
</dbReference>
<keyword evidence="6" id="KW-1185">Reference proteome</keyword>
<keyword evidence="3" id="KW-0547">Nucleotide-binding</keyword>
<name>A0A839IRG4_9GAMM</name>
<accession>A0A839IRG4</accession>
<organism evidence="5 6">
    <name type="scientific">Oceanospirillum sediminis</name>
    <dbReference type="NCBI Taxonomy" id="2760088"/>
    <lineage>
        <taxon>Bacteria</taxon>
        <taxon>Pseudomonadati</taxon>
        <taxon>Pseudomonadota</taxon>
        <taxon>Gammaproteobacteria</taxon>
        <taxon>Oceanospirillales</taxon>
        <taxon>Oceanospirillaceae</taxon>
        <taxon>Oceanospirillum</taxon>
    </lineage>
</organism>
<protein>
    <submittedName>
        <fullName evidence="5">RimK family protein</fullName>
    </submittedName>
</protein>
<evidence type="ECO:0000256" key="3">
    <source>
        <dbReference type="PROSITE-ProRule" id="PRU00409"/>
    </source>
</evidence>
<dbReference type="Gene3D" id="3.30.1490.20">
    <property type="entry name" value="ATP-grasp fold, A domain"/>
    <property type="match status" value="1"/>
</dbReference>
<dbReference type="GO" id="GO:0005737">
    <property type="term" value="C:cytoplasm"/>
    <property type="evidence" value="ECO:0007669"/>
    <property type="project" value="TreeGrafter"/>
</dbReference>
<evidence type="ECO:0000313" key="6">
    <source>
        <dbReference type="Proteomes" id="UP000565262"/>
    </source>
</evidence>
<dbReference type="InterPro" id="IPR011761">
    <property type="entry name" value="ATP-grasp"/>
</dbReference>
<dbReference type="GO" id="GO:0009432">
    <property type="term" value="P:SOS response"/>
    <property type="evidence" value="ECO:0007669"/>
    <property type="project" value="TreeGrafter"/>
</dbReference>
<dbReference type="PANTHER" id="PTHR21621">
    <property type="entry name" value="RIBOSOMAL PROTEIN S6 MODIFICATION PROTEIN"/>
    <property type="match status" value="1"/>
</dbReference>
<dbReference type="EMBL" id="JACJFM010000015">
    <property type="protein sequence ID" value="MBB1487501.1"/>
    <property type="molecule type" value="Genomic_DNA"/>
</dbReference>
<dbReference type="InterPro" id="IPR011095">
    <property type="entry name" value="Dala_Dala_lig_C"/>
</dbReference>
<evidence type="ECO:0000259" key="4">
    <source>
        <dbReference type="PROSITE" id="PS50975"/>
    </source>
</evidence>
<dbReference type="Proteomes" id="UP000565262">
    <property type="component" value="Unassembled WGS sequence"/>
</dbReference>
<dbReference type="RefSeq" id="WP_182809274.1">
    <property type="nucleotide sequence ID" value="NZ_JACJFM010000015.1"/>
</dbReference>
<feature type="domain" description="ATP-grasp" evidence="4">
    <location>
        <begin position="287"/>
        <end position="484"/>
    </location>
</feature>
<keyword evidence="1" id="KW-0436">Ligase</keyword>
<proteinExistence type="predicted"/>
<dbReference type="GO" id="GO:0018169">
    <property type="term" value="F:ribosomal S6-glutamic acid ligase activity"/>
    <property type="evidence" value="ECO:0007669"/>
    <property type="project" value="TreeGrafter"/>
</dbReference>
<dbReference type="PANTHER" id="PTHR21621:SF0">
    <property type="entry name" value="BETA-CITRYLGLUTAMATE SYNTHASE B-RELATED"/>
    <property type="match status" value="1"/>
</dbReference>
<dbReference type="GO" id="GO:0005524">
    <property type="term" value="F:ATP binding"/>
    <property type="evidence" value="ECO:0007669"/>
    <property type="project" value="UniProtKB-UniRule"/>
</dbReference>
<keyword evidence="3" id="KW-0067">ATP-binding</keyword>
<evidence type="ECO:0000256" key="2">
    <source>
        <dbReference type="ARBA" id="ARBA00023211"/>
    </source>
</evidence>
<gene>
    <name evidence="5" type="ORF">H4O21_12870</name>
</gene>
<reference evidence="5 6" key="1">
    <citation type="submission" date="2020-08" db="EMBL/GenBank/DDBJ databases">
        <title>Oceanospirillum sp. nov. isolated from marine sediment.</title>
        <authorList>
            <person name="Ji X."/>
        </authorList>
    </citation>
    <scope>NUCLEOTIDE SEQUENCE [LARGE SCALE GENOMIC DNA]</scope>
    <source>
        <strain evidence="5 6">D5</strain>
    </source>
</reference>
<evidence type="ECO:0000256" key="1">
    <source>
        <dbReference type="ARBA" id="ARBA00022598"/>
    </source>
</evidence>
<keyword evidence="2" id="KW-0464">Manganese</keyword>